<organism evidence="2 3">
    <name type="scientific">Streptosporangium sandarakinum</name>
    <dbReference type="NCBI Taxonomy" id="1260955"/>
    <lineage>
        <taxon>Bacteria</taxon>
        <taxon>Bacillati</taxon>
        <taxon>Actinomycetota</taxon>
        <taxon>Actinomycetes</taxon>
        <taxon>Streptosporangiales</taxon>
        <taxon>Streptosporangiaceae</taxon>
        <taxon>Streptosporangium</taxon>
    </lineage>
</organism>
<protein>
    <submittedName>
        <fullName evidence="2">Putative nucleic acid-binding Zn-ribbon protein</fullName>
    </submittedName>
</protein>
<gene>
    <name evidence="2" type="ORF">HDA43_004158</name>
</gene>
<evidence type="ECO:0000313" key="2">
    <source>
        <dbReference type="EMBL" id="NYF41957.1"/>
    </source>
</evidence>
<dbReference type="EMBL" id="JACCCO010000002">
    <property type="protein sequence ID" value="NYF41957.1"/>
    <property type="molecule type" value="Genomic_DNA"/>
</dbReference>
<sequence>MSINDELHEVEEEIARLRSEAADLREQVNDLGPTDAVERSALITMAEQQESLADDLELRREGLNRKLGEAGQTGSRES</sequence>
<comment type="caution">
    <text evidence="2">The sequence shown here is derived from an EMBL/GenBank/DDBJ whole genome shotgun (WGS) entry which is preliminary data.</text>
</comment>
<dbReference type="Proteomes" id="UP000576393">
    <property type="component" value="Unassembled WGS sequence"/>
</dbReference>
<proteinExistence type="predicted"/>
<evidence type="ECO:0000256" key="1">
    <source>
        <dbReference type="SAM" id="Coils"/>
    </source>
</evidence>
<name>A0A852UW90_9ACTN</name>
<evidence type="ECO:0000313" key="3">
    <source>
        <dbReference type="Proteomes" id="UP000576393"/>
    </source>
</evidence>
<feature type="coiled-coil region" evidence="1">
    <location>
        <begin position="7"/>
        <end position="73"/>
    </location>
</feature>
<accession>A0A852UW90</accession>
<reference evidence="2 3" key="1">
    <citation type="submission" date="2020-07" db="EMBL/GenBank/DDBJ databases">
        <title>Sequencing the genomes of 1000 actinobacteria strains.</title>
        <authorList>
            <person name="Klenk H.-P."/>
        </authorList>
    </citation>
    <scope>NUCLEOTIDE SEQUENCE [LARGE SCALE GENOMIC DNA]</scope>
    <source>
        <strain evidence="2 3">DSM 45763</strain>
    </source>
</reference>
<keyword evidence="3" id="KW-1185">Reference proteome</keyword>
<dbReference type="RefSeq" id="WP_179824156.1">
    <property type="nucleotide sequence ID" value="NZ_CP192034.1"/>
</dbReference>
<keyword evidence="1" id="KW-0175">Coiled coil</keyword>
<dbReference type="AlphaFoldDB" id="A0A852UW90"/>